<feature type="domain" description="CzcB-like barrel-sandwich hybrid" evidence="5">
    <location>
        <begin position="74"/>
        <end position="205"/>
    </location>
</feature>
<feature type="region of interest" description="Disordered" evidence="2">
    <location>
        <begin position="366"/>
        <end position="395"/>
    </location>
</feature>
<comment type="similarity">
    <text evidence="1">Belongs to the membrane fusion protein (MFP) (TC 8.A.1) family.</text>
</comment>
<dbReference type="AlphaFoldDB" id="A0A0D6PX27"/>
<dbReference type="PANTHER" id="PTHR30469:SF37">
    <property type="entry name" value="RAGD PROTEIN"/>
    <property type="match status" value="1"/>
</dbReference>
<feature type="domain" description="CusB-like beta-barrel" evidence="4">
    <location>
        <begin position="232"/>
        <end position="304"/>
    </location>
</feature>
<protein>
    <submittedName>
        <fullName evidence="6">Multidrug resistance efflux pump</fullName>
    </submittedName>
</protein>
<keyword evidence="3" id="KW-1133">Transmembrane helix</keyword>
<dbReference type="Gene3D" id="1.10.287.470">
    <property type="entry name" value="Helix hairpin bin"/>
    <property type="match status" value="1"/>
</dbReference>
<dbReference type="NCBIfam" id="TIGR01730">
    <property type="entry name" value="RND_mfp"/>
    <property type="match status" value="1"/>
</dbReference>
<dbReference type="RefSeq" id="WP_010509980.1">
    <property type="nucleotide sequence ID" value="NZ_BANI01000031.1"/>
</dbReference>
<dbReference type="Gene3D" id="2.40.420.20">
    <property type="match status" value="1"/>
</dbReference>
<gene>
    <name evidence="6" type="ORF">Geu3261_0031_008</name>
</gene>
<dbReference type="GO" id="GO:1990281">
    <property type="term" value="C:efflux pump complex"/>
    <property type="evidence" value="ECO:0007669"/>
    <property type="project" value="TreeGrafter"/>
</dbReference>
<keyword evidence="3" id="KW-0472">Membrane</keyword>
<keyword evidence="3" id="KW-0812">Transmembrane</keyword>
<dbReference type="InterPro" id="IPR006143">
    <property type="entry name" value="RND_pump_MFP"/>
</dbReference>
<dbReference type="Proteomes" id="UP000032675">
    <property type="component" value="Unassembled WGS sequence"/>
</dbReference>
<feature type="transmembrane region" description="Helical" evidence="3">
    <location>
        <begin position="9"/>
        <end position="27"/>
    </location>
</feature>
<dbReference type="InterPro" id="IPR058792">
    <property type="entry name" value="Beta-barrel_RND_2"/>
</dbReference>
<evidence type="ECO:0000256" key="1">
    <source>
        <dbReference type="ARBA" id="ARBA00009477"/>
    </source>
</evidence>
<dbReference type="SUPFAM" id="SSF111369">
    <property type="entry name" value="HlyD-like secretion proteins"/>
    <property type="match status" value="1"/>
</dbReference>
<comment type="caution">
    <text evidence="6">The sequence shown here is derived from an EMBL/GenBank/DDBJ whole genome shotgun (WGS) entry which is preliminary data.</text>
</comment>
<evidence type="ECO:0000259" key="5">
    <source>
        <dbReference type="Pfam" id="PF25973"/>
    </source>
</evidence>
<dbReference type="PANTHER" id="PTHR30469">
    <property type="entry name" value="MULTIDRUG RESISTANCE PROTEIN MDTA"/>
    <property type="match status" value="1"/>
</dbReference>
<evidence type="ECO:0000313" key="6">
    <source>
        <dbReference type="EMBL" id="GAN95603.1"/>
    </source>
</evidence>
<dbReference type="GO" id="GO:0015562">
    <property type="term" value="F:efflux transmembrane transporter activity"/>
    <property type="evidence" value="ECO:0007669"/>
    <property type="project" value="TreeGrafter"/>
</dbReference>
<accession>A0A0D6PX27</accession>
<proteinExistence type="inferred from homology"/>
<dbReference type="Gene3D" id="2.40.30.170">
    <property type="match status" value="1"/>
</dbReference>
<reference evidence="6 7" key="1">
    <citation type="submission" date="2012-11" db="EMBL/GenBank/DDBJ databases">
        <title>Whole genome sequence of Gluconacetobacter europaeus NBRC3261.</title>
        <authorList>
            <person name="Azuma Y."/>
            <person name="Higashiura N."/>
            <person name="Hirakawa H."/>
            <person name="Matsushita K."/>
        </authorList>
    </citation>
    <scope>NUCLEOTIDE SEQUENCE [LARGE SCALE GENOMIC DNA]</scope>
    <source>
        <strain evidence="6 7">NBRC 3261</strain>
    </source>
</reference>
<evidence type="ECO:0000259" key="4">
    <source>
        <dbReference type="Pfam" id="PF25954"/>
    </source>
</evidence>
<dbReference type="Pfam" id="PF25973">
    <property type="entry name" value="BSH_CzcB"/>
    <property type="match status" value="1"/>
</dbReference>
<evidence type="ECO:0000256" key="2">
    <source>
        <dbReference type="SAM" id="MobiDB-lite"/>
    </source>
</evidence>
<organism evidence="6 7">
    <name type="scientific">Komagataeibacter europaeus NBRC 3261</name>
    <dbReference type="NCBI Taxonomy" id="1234669"/>
    <lineage>
        <taxon>Bacteria</taxon>
        <taxon>Pseudomonadati</taxon>
        <taxon>Pseudomonadota</taxon>
        <taxon>Alphaproteobacteria</taxon>
        <taxon>Acetobacterales</taxon>
        <taxon>Acetobacteraceae</taxon>
        <taxon>Komagataeibacter</taxon>
    </lineage>
</organism>
<dbReference type="Pfam" id="PF25954">
    <property type="entry name" value="Beta-barrel_RND_2"/>
    <property type="match status" value="1"/>
</dbReference>
<sequence length="395" mass="42792">MSTQKKRKVIMLAGAAVIVGWCGYLLVGRVQHAAALRREAAIASVPDVMVISPRREARHVSLELPGTVEAWYQAPIYPQASGYVRMWYKDYGARVAAGDVLAEINTPGLDAQFAQAQADLQSSQAKYDLAVVTAQRWRLMGKSQAVSGQSVSVQDANEKSAAADLEAARHNLDRYAALERFKVIVAPFDGVVTERDINVGDYVHEGGGNLNATGAASELFSVADTHQMRLFVSIPENMSYILQPGLQASVQVPQFPDRRFEAKFLTVSGGYDPDTRTSVSEFVIDNTDHALWPGTFAAVTLTAPEQATHLTIPTGALVFQEHGMQVAVVDGQNHARFHTITVGRMGDGATQVLSGVTPDDRIIDNPPADLLEGESVRVTRPVAGYSNDTDEKDDE</sequence>
<dbReference type="InterPro" id="IPR058647">
    <property type="entry name" value="BSH_CzcB-like"/>
</dbReference>
<evidence type="ECO:0000256" key="3">
    <source>
        <dbReference type="SAM" id="Phobius"/>
    </source>
</evidence>
<dbReference type="Gene3D" id="2.40.50.100">
    <property type="match status" value="1"/>
</dbReference>
<evidence type="ECO:0000313" key="7">
    <source>
        <dbReference type="Proteomes" id="UP000032675"/>
    </source>
</evidence>
<dbReference type="EMBL" id="BANI01000031">
    <property type="protein sequence ID" value="GAN95603.1"/>
    <property type="molecule type" value="Genomic_DNA"/>
</dbReference>
<name>A0A0D6PX27_KOMEU</name>